<proteinExistence type="predicted"/>
<sequence>KKGSRTSTFRPGRSRIGNRKPSNKSKLEGETESYNSSAKTLKMSLDDYNMCTDDICLSPLIDNKAYDVNRCFVFVMRLLGIGYNGVQKFCAFMEIKNAGVAEEVLSIENSITNSTIVSSNESWRKRRFSSLFGIASSIGHYTGKVVDIIVKPVYRKSCEFWKNKEGTTEYEEWSKSHTNCQINHEGSAGKIEVDAIIEIFSRSDNLHGLKYAFYVGDGNNKIFKDIVDSEPYDDIVVEKKECIGHVQKRMNIRQRALKKKTLRRKRKKLTGKLIDELTVYYGLAIRRNYNSIEKMRNVIWATICIKFRPTKNLSMSIA</sequence>
<feature type="non-terminal residue" evidence="3">
    <location>
        <position position="1"/>
    </location>
</feature>
<accession>A0A151JY97</accession>
<dbReference type="EMBL" id="KQ981537">
    <property type="protein sequence ID" value="KYN40069.1"/>
    <property type="molecule type" value="Genomic_DNA"/>
</dbReference>
<feature type="compositionally biased region" description="Basic residues" evidence="1">
    <location>
        <begin position="12"/>
        <end position="23"/>
    </location>
</feature>
<protein>
    <recommendedName>
        <fullName evidence="2">Mutator-like transposase domain-containing protein</fullName>
    </recommendedName>
</protein>
<organism evidence="3 4">
    <name type="scientific">Trachymyrmex septentrionalis</name>
    <dbReference type="NCBI Taxonomy" id="34720"/>
    <lineage>
        <taxon>Eukaryota</taxon>
        <taxon>Metazoa</taxon>
        <taxon>Ecdysozoa</taxon>
        <taxon>Arthropoda</taxon>
        <taxon>Hexapoda</taxon>
        <taxon>Insecta</taxon>
        <taxon>Pterygota</taxon>
        <taxon>Neoptera</taxon>
        <taxon>Endopterygota</taxon>
        <taxon>Hymenoptera</taxon>
        <taxon>Apocrita</taxon>
        <taxon>Aculeata</taxon>
        <taxon>Formicoidea</taxon>
        <taxon>Formicidae</taxon>
        <taxon>Myrmicinae</taxon>
        <taxon>Trachymyrmex</taxon>
    </lineage>
</organism>
<dbReference type="Proteomes" id="UP000078541">
    <property type="component" value="Unassembled WGS sequence"/>
</dbReference>
<gene>
    <name evidence="3" type="ORF">ALC56_05532</name>
</gene>
<evidence type="ECO:0000313" key="4">
    <source>
        <dbReference type="Proteomes" id="UP000078541"/>
    </source>
</evidence>
<dbReference type="Pfam" id="PF20700">
    <property type="entry name" value="Mutator"/>
    <property type="match status" value="1"/>
</dbReference>
<feature type="region of interest" description="Disordered" evidence="1">
    <location>
        <begin position="1"/>
        <end position="33"/>
    </location>
</feature>
<evidence type="ECO:0000256" key="1">
    <source>
        <dbReference type="SAM" id="MobiDB-lite"/>
    </source>
</evidence>
<evidence type="ECO:0000259" key="2">
    <source>
        <dbReference type="Pfam" id="PF20700"/>
    </source>
</evidence>
<dbReference type="InterPro" id="IPR049012">
    <property type="entry name" value="Mutator_transp_dom"/>
</dbReference>
<reference evidence="3 4" key="1">
    <citation type="submission" date="2016-03" db="EMBL/GenBank/DDBJ databases">
        <title>Trachymyrmex septentrionalis WGS genome.</title>
        <authorList>
            <person name="Nygaard S."/>
            <person name="Hu H."/>
            <person name="Boomsma J."/>
            <person name="Zhang G."/>
        </authorList>
    </citation>
    <scope>NUCLEOTIDE SEQUENCE [LARGE SCALE GENOMIC DNA]</scope>
    <source>
        <strain evidence="3">Tsep2-gDNA-1</strain>
        <tissue evidence="3">Whole body</tissue>
    </source>
</reference>
<name>A0A151JY97_9HYME</name>
<keyword evidence="4" id="KW-1185">Reference proteome</keyword>
<dbReference type="AlphaFoldDB" id="A0A151JY97"/>
<evidence type="ECO:0000313" key="3">
    <source>
        <dbReference type="EMBL" id="KYN40069.1"/>
    </source>
</evidence>
<feature type="domain" description="Mutator-like transposase" evidence="2">
    <location>
        <begin position="109"/>
        <end position="304"/>
    </location>
</feature>